<feature type="region of interest" description="Disordered" evidence="2">
    <location>
        <begin position="52"/>
        <end position="74"/>
    </location>
</feature>
<dbReference type="SUPFAM" id="SSF101353">
    <property type="entry name" value="Putative anticodon-binding domain of alanyl-tRNA synthetase (AlaRS)"/>
    <property type="match status" value="1"/>
</dbReference>
<dbReference type="InterPro" id="IPR018165">
    <property type="entry name" value="Ala-tRNA-synth_IIc_core"/>
</dbReference>
<feature type="compositionally biased region" description="Basic and acidic residues" evidence="2">
    <location>
        <begin position="1440"/>
        <end position="1452"/>
    </location>
</feature>
<dbReference type="PROSITE" id="PS50860">
    <property type="entry name" value="AA_TRNA_LIGASE_II_ALA"/>
    <property type="match status" value="1"/>
</dbReference>
<dbReference type="InterPro" id="IPR007518">
    <property type="entry name" value="MINDY"/>
</dbReference>
<dbReference type="GO" id="GO:1990380">
    <property type="term" value="F:K48-linked deubiquitinase activity"/>
    <property type="evidence" value="ECO:0007669"/>
    <property type="project" value="InterPro"/>
</dbReference>
<dbReference type="EC" id="6.1.1.7" evidence="1"/>
<accession>A0AAQ3UQ80</accession>
<proteinExistence type="predicted"/>
<dbReference type="GO" id="GO:0005829">
    <property type="term" value="C:cytosol"/>
    <property type="evidence" value="ECO:0007669"/>
    <property type="project" value="TreeGrafter"/>
</dbReference>
<dbReference type="SUPFAM" id="SSF55681">
    <property type="entry name" value="Class II aaRS and biotin synthetases"/>
    <property type="match status" value="1"/>
</dbReference>
<evidence type="ECO:0000313" key="5">
    <source>
        <dbReference type="Proteomes" id="UP001341281"/>
    </source>
</evidence>
<evidence type="ECO:0000259" key="3">
    <source>
        <dbReference type="PROSITE" id="PS50860"/>
    </source>
</evidence>
<sequence>MAGPLEPAVKRSAVRSIQRITSWIERLFLLFRLPQPRHREWQRDSVFRTLIHHNRRPNPSSSAPPSRSTRARRLRSRFRRDLGLTRKRRLIALLKRFPGVFEEGVYSPLSSLPALLCRGRASPPQVHRPRSRSTPRPELHFWPSVGDRHFSVTSLWLHGHPIGCLGLRFGSVALEIPPSNCRRPTAGPEAVPPRRPRSPSVIRSRRRPRLLVLRTHSAPPPTHPPPVMATLSWLMEWSVEKVREAFFSYFGENQHVRLPSTPVIPVDDPKVPLLHTCLHRFKVTPSGRERHRTCFSLRCIIASGDEDLIDRFRIDATFHRFTEILGSWSHGYYFKEEAIGLLFSLLTEVDFWMAGETGPCGPCIGFFLDCSDNSDGIGSVRSITDGKLVEICRLVFVEFDRQADGVLEPLQAKHVLTGINLECLAAILQKKESHYDLDVYADVICNVYSHTCKGFKDYSGKVGAADTDGVDTAYRLVADHMRMIAVTNAPGSQLGLGNEGREYFLKCADKQAVQYGYEVLKINEEGYDIVVHGILLNEPDLCTELEEEIIDRIVKDEVMIYKKTKSELEQNLELSEFNKQVLGVLPKLTCSLYFDVTFSSSCGFEQTFETALFGFLGVPLRHGWLVDPQDAELNSSIRRSSYSKLSYNLAMYESIRPNTNSGPQKHGRYEDDMFYSALAFSKTGSEKELGSTSCATISTFLQGPQLTRYGFSSLHNDLRALQPTVLIWNEKLITISKFEDKIYVLLNDLSLLSTETDAVWERLTQATGDGVFVDCNFVPTDSKIQSVLPLTKTERKKRIKEKMDLKKEEDSNNNKDDEKTKDKDDEETKDKDDETTKDKDDEDTKEDDGKEEDSNEDRDDEETEEKDDGNAAPTYFLQGRLINLKIRPIDFLGLSTHVIHQINDGPCALIAVCNVLLLRGAISFEPHETVVSMEYLLGLVLALLGGSVKMQDYSDERKSQIVDAVQSLAGGFDMDVIFTRMDGFTMTPEWLLLDCLDLNLRHGWIAATDLLTGPEVSFESLTLASNEPGFPHEEIKNFLRGPQLTPIGLVSLQEDLVENVPCILFWNKHYHTIVKINGVLNSLVTDSNYLETRVVWQTLDGVNGDGVYLDSNFTPIYMGLDAAASVYRDGYGSHFVPTEEDTSHEKSVPGPQFVHETREMSLEDFIQITGNEFSEAKTIFAGGTSLEVADTTKIGRVFGLDLLEEMIFSHNAGFSWNGQFDLSTIVVIDGVDGVRAEIRAPYCDKFSEKAKFNDYFSYIHNIIELYRIKGVGLPAFFTHLVKTLSKPPCRPLVCSPQQLEGYRHRLHGFWDCVLTTLALRSSLARAGLYSGIHRIRRFAPSEVRRVLRSVLSSTPLKDDWRDSIAQDGHPVLKKVLRYIPGEDESNKKVRENEDGARKYGLYIRGEDESNKKVQEDEYGKRKYGLYERDAGSLSIFPRQVNEHGKRKPKEDERQQEEEEPFNKLSELDLLSSKYLEDYLPVVLQKLLCSDHLMTHELWEWLEEVLEDYMRSEVLGRETWNPCRRVFGGRSHGDGSRGHGHGRGF</sequence>
<feature type="region of interest" description="Disordered" evidence="2">
    <location>
        <begin position="181"/>
        <end position="202"/>
    </location>
</feature>
<dbReference type="Pfam" id="PF01411">
    <property type="entry name" value="tRNA-synt_2c"/>
    <property type="match status" value="1"/>
</dbReference>
<organism evidence="4 5">
    <name type="scientific">Paspalum notatum var. saurae</name>
    <dbReference type="NCBI Taxonomy" id="547442"/>
    <lineage>
        <taxon>Eukaryota</taxon>
        <taxon>Viridiplantae</taxon>
        <taxon>Streptophyta</taxon>
        <taxon>Embryophyta</taxon>
        <taxon>Tracheophyta</taxon>
        <taxon>Spermatophyta</taxon>
        <taxon>Magnoliopsida</taxon>
        <taxon>Liliopsida</taxon>
        <taxon>Poales</taxon>
        <taxon>Poaceae</taxon>
        <taxon>PACMAD clade</taxon>
        <taxon>Panicoideae</taxon>
        <taxon>Andropogonodae</taxon>
        <taxon>Paspaleae</taxon>
        <taxon>Paspalinae</taxon>
        <taxon>Paspalum</taxon>
    </lineage>
</organism>
<dbReference type="EMBL" id="CP144753">
    <property type="protein sequence ID" value="WVZ95629.1"/>
    <property type="molecule type" value="Genomic_DNA"/>
</dbReference>
<feature type="region of interest" description="Disordered" evidence="2">
    <location>
        <begin position="1437"/>
        <end position="1461"/>
    </location>
</feature>
<evidence type="ECO:0000313" key="4">
    <source>
        <dbReference type="EMBL" id="WVZ95629.1"/>
    </source>
</evidence>
<evidence type="ECO:0000256" key="1">
    <source>
        <dbReference type="ARBA" id="ARBA00013168"/>
    </source>
</evidence>
<protein>
    <recommendedName>
        <fullName evidence="1">alanine--tRNA ligase</fullName>
        <ecNumber evidence="1">6.1.1.7</ecNumber>
    </recommendedName>
</protein>
<evidence type="ECO:0000256" key="2">
    <source>
        <dbReference type="SAM" id="MobiDB-lite"/>
    </source>
</evidence>
<dbReference type="GO" id="GO:0005524">
    <property type="term" value="F:ATP binding"/>
    <property type="evidence" value="ECO:0007669"/>
    <property type="project" value="InterPro"/>
</dbReference>
<feature type="compositionally biased region" description="Basic and acidic residues" evidence="2">
    <location>
        <begin position="801"/>
        <end position="839"/>
    </location>
</feature>
<dbReference type="GO" id="GO:0003676">
    <property type="term" value="F:nucleic acid binding"/>
    <property type="evidence" value="ECO:0007669"/>
    <property type="project" value="InterPro"/>
</dbReference>
<dbReference type="InterPro" id="IPR033979">
    <property type="entry name" value="MINDY_domain"/>
</dbReference>
<dbReference type="InterPro" id="IPR018162">
    <property type="entry name" value="Ala-tRNA-ligase_IIc_anticod-bd"/>
</dbReference>
<dbReference type="Proteomes" id="UP001341281">
    <property type="component" value="Chromosome 09"/>
</dbReference>
<feature type="compositionally biased region" description="Low complexity" evidence="2">
    <location>
        <begin position="57"/>
        <end position="68"/>
    </location>
</feature>
<reference evidence="4 5" key="1">
    <citation type="submission" date="2024-02" db="EMBL/GenBank/DDBJ databases">
        <title>High-quality chromosome-scale genome assembly of Pensacola bahiagrass (Paspalum notatum Flugge var. saurae).</title>
        <authorList>
            <person name="Vega J.M."/>
            <person name="Podio M."/>
            <person name="Orjuela J."/>
            <person name="Siena L.A."/>
            <person name="Pessino S.C."/>
            <person name="Combes M.C."/>
            <person name="Mariac C."/>
            <person name="Albertini E."/>
            <person name="Pupilli F."/>
            <person name="Ortiz J.P.A."/>
            <person name="Leblanc O."/>
        </authorList>
    </citation>
    <scope>NUCLEOTIDE SEQUENCE [LARGE SCALE GENOMIC DNA]</scope>
    <source>
        <strain evidence="4">R1</strain>
        <tissue evidence="4">Leaf</tissue>
    </source>
</reference>
<gene>
    <name evidence="4" type="ORF">U9M48_041364</name>
</gene>
<dbReference type="Pfam" id="PF04424">
    <property type="entry name" value="MINDY_DUB"/>
    <property type="match status" value="3"/>
</dbReference>
<dbReference type="PANTHER" id="PTHR18063">
    <property type="entry name" value="NF-E2 INDUCIBLE PROTEIN"/>
    <property type="match status" value="1"/>
</dbReference>
<dbReference type="GO" id="GO:0004843">
    <property type="term" value="F:cysteine-type deubiquitinase activity"/>
    <property type="evidence" value="ECO:0007669"/>
    <property type="project" value="InterPro"/>
</dbReference>
<dbReference type="InterPro" id="IPR045864">
    <property type="entry name" value="aa-tRNA-synth_II/BPL/LPL"/>
</dbReference>
<dbReference type="GO" id="GO:0006419">
    <property type="term" value="P:alanyl-tRNA aminoacylation"/>
    <property type="evidence" value="ECO:0007669"/>
    <property type="project" value="InterPro"/>
</dbReference>
<keyword evidence="5" id="KW-1185">Reference proteome</keyword>
<dbReference type="GO" id="GO:0071944">
    <property type="term" value="C:cell periphery"/>
    <property type="evidence" value="ECO:0007669"/>
    <property type="project" value="TreeGrafter"/>
</dbReference>
<dbReference type="GO" id="GO:0071108">
    <property type="term" value="P:protein K48-linked deubiquitination"/>
    <property type="evidence" value="ECO:0007669"/>
    <property type="project" value="TreeGrafter"/>
</dbReference>
<dbReference type="GO" id="GO:0004813">
    <property type="term" value="F:alanine-tRNA ligase activity"/>
    <property type="evidence" value="ECO:0007669"/>
    <property type="project" value="UniProtKB-EC"/>
</dbReference>
<dbReference type="InterPro" id="IPR018164">
    <property type="entry name" value="Ala-tRNA-synth_IIc_N"/>
</dbReference>
<feature type="region of interest" description="Disordered" evidence="2">
    <location>
        <begin position="799"/>
        <end position="872"/>
    </location>
</feature>
<dbReference type="Gene3D" id="3.30.930.10">
    <property type="entry name" value="Bira Bifunctional Protein, Domain 2"/>
    <property type="match status" value="2"/>
</dbReference>
<dbReference type="GO" id="GO:0016807">
    <property type="term" value="F:cysteine-type carboxypeptidase activity"/>
    <property type="evidence" value="ECO:0007669"/>
    <property type="project" value="TreeGrafter"/>
</dbReference>
<feature type="domain" description="Alanyl-transfer RNA synthetases family profile" evidence="3">
    <location>
        <begin position="237"/>
        <end position="564"/>
    </location>
</feature>
<name>A0AAQ3UQ80_PASNO</name>
<dbReference type="PANTHER" id="PTHR18063:SF17">
    <property type="entry name" value="MINDY DEUBIQUITINASE DOMAIN-CONTAINING PROTEIN"/>
    <property type="match status" value="1"/>
</dbReference>
<feature type="compositionally biased region" description="Acidic residues" evidence="2">
    <location>
        <begin position="840"/>
        <end position="867"/>
    </location>
</feature>